<reference evidence="3" key="2">
    <citation type="submission" date="2015-01" db="EMBL/GenBank/DDBJ databases">
        <title>Evolutionary Origins and Diversification of the Mycorrhizal Mutualists.</title>
        <authorList>
            <consortium name="DOE Joint Genome Institute"/>
            <consortium name="Mycorrhizal Genomics Consortium"/>
            <person name="Kohler A."/>
            <person name="Kuo A."/>
            <person name="Nagy L.G."/>
            <person name="Floudas D."/>
            <person name="Copeland A."/>
            <person name="Barry K.W."/>
            <person name="Cichocki N."/>
            <person name="Veneault-Fourrey C."/>
            <person name="LaButti K."/>
            <person name="Lindquist E.A."/>
            <person name="Lipzen A."/>
            <person name="Lundell T."/>
            <person name="Morin E."/>
            <person name="Murat C."/>
            <person name="Riley R."/>
            <person name="Ohm R."/>
            <person name="Sun H."/>
            <person name="Tunlid A."/>
            <person name="Henrissat B."/>
            <person name="Grigoriev I.V."/>
            <person name="Hibbett D.S."/>
            <person name="Martin F."/>
        </authorList>
    </citation>
    <scope>NUCLEOTIDE SEQUENCE [LARGE SCALE GENOMIC DNA]</scope>
    <source>
        <strain evidence="3">LaAM-08-1</strain>
    </source>
</reference>
<gene>
    <name evidence="2" type="ORF">K443DRAFT_686898</name>
</gene>
<evidence type="ECO:0000313" key="3">
    <source>
        <dbReference type="Proteomes" id="UP000054477"/>
    </source>
</evidence>
<dbReference type="AlphaFoldDB" id="A0A0C9WGX2"/>
<organism evidence="2 3">
    <name type="scientific">Laccaria amethystina LaAM-08-1</name>
    <dbReference type="NCBI Taxonomy" id="1095629"/>
    <lineage>
        <taxon>Eukaryota</taxon>
        <taxon>Fungi</taxon>
        <taxon>Dikarya</taxon>
        <taxon>Basidiomycota</taxon>
        <taxon>Agaricomycotina</taxon>
        <taxon>Agaricomycetes</taxon>
        <taxon>Agaricomycetidae</taxon>
        <taxon>Agaricales</taxon>
        <taxon>Agaricineae</taxon>
        <taxon>Hydnangiaceae</taxon>
        <taxon>Laccaria</taxon>
    </lineage>
</organism>
<proteinExistence type="predicted"/>
<dbReference type="Proteomes" id="UP000054477">
    <property type="component" value="Unassembled WGS sequence"/>
</dbReference>
<evidence type="ECO:0000313" key="2">
    <source>
        <dbReference type="EMBL" id="KIJ90189.1"/>
    </source>
</evidence>
<dbReference type="EMBL" id="KN839257">
    <property type="protein sequence ID" value="KIJ90189.1"/>
    <property type="molecule type" value="Genomic_DNA"/>
</dbReference>
<name>A0A0C9WGX2_9AGAR</name>
<sequence>MAAFSLVRHNLGHSINTDSCDHSFHRNSLPLLVSSLVLPFRTISQPHISNGVNPFPRARRTRLLACTALLSTLFLTLLLLRNATTSLDYPYNKDDDTAPTRSVQAPLPVPTPSPKSEWCQYNDCLKGRWAPCNPPFNNLADFQQAYKNGQEPIWSRAPIPSPSISGLEFTDEERAVLEEQRPVDLMNYVWVPTEGAGKMKKWDPEEFVVQMLRTPGGLILIGDSISQQHSHALGYSLRAADIRFDHSPAHLPLHTHQGVHMHVLKPNDPTTLRLLSRAGVPEFRAITEQLGASPDYYWYHDFKRVEGWETFLEDAARLREGEEGTVTEDTVLVMNGGAHWSRHELSMLPDGESDEEEQSRVVATYKQMINLIMSRLSPIPQLSVIYHATSPGHPNCNLLTVPYRSLQAAHLGERNLVERLISTMPDEQWRTFRKRWDWDLFAMHNAFWEREIASREEGMGGGGVKWIFMDVWDQALQRPDAHTEPGTDCLHWNLPGIFEQWTDQIYHILFL</sequence>
<dbReference type="PANTHER" id="PTHR32285:SF48">
    <property type="entry name" value="PROTEIN TRICHOME BIREFRINGENCE-LIKE 19"/>
    <property type="match status" value="1"/>
</dbReference>
<dbReference type="InterPro" id="IPR029962">
    <property type="entry name" value="TBL"/>
</dbReference>
<reference evidence="2 3" key="1">
    <citation type="submission" date="2014-04" db="EMBL/GenBank/DDBJ databases">
        <authorList>
            <consortium name="DOE Joint Genome Institute"/>
            <person name="Kuo A."/>
            <person name="Kohler A."/>
            <person name="Nagy L.G."/>
            <person name="Floudas D."/>
            <person name="Copeland A."/>
            <person name="Barry K.W."/>
            <person name="Cichocki N."/>
            <person name="Veneault-Fourrey C."/>
            <person name="LaButti K."/>
            <person name="Lindquist E.A."/>
            <person name="Lipzen A."/>
            <person name="Lundell T."/>
            <person name="Morin E."/>
            <person name="Murat C."/>
            <person name="Sun H."/>
            <person name="Tunlid A."/>
            <person name="Henrissat B."/>
            <person name="Grigoriev I.V."/>
            <person name="Hibbett D.S."/>
            <person name="Martin F."/>
            <person name="Nordberg H.P."/>
            <person name="Cantor M.N."/>
            <person name="Hua S.X."/>
        </authorList>
    </citation>
    <scope>NUCLEOTIDE SEQUENCE [LARGE SCALE GENOMIC DNA]</scope>
    <source>
        <strain evidence="2 3">LaAM-08-1</strain>
    </source>
</reference>
<protein>
    <submittedName>
        <fullName evidence="2">Uncharacterized protein</fullName>
    </submittedName>
</protein>
<dbReference type="OrthoDB" id="3114389at2759"/>
<dbReference type="GO" id="GO:0016413">
    <property type="term" value="F:O-acetyltransferase activity"/>
    <property type="evidence" value="ECO:0007669"/>
    <property type="project" value="InterPro"/>
</dbReference>
<accession>A0A0C9WGX2</accession>
<keyword evidence="3" id="KW-1185">Reference proteome</keyword>
<evidence type="ECO:0000256" key="1">
    <source>
        <dbReference type="SAM" id="MobiDB-lite"/>
    </source>
</evidence>
<dbReference type="HOGENOM" id="CLU_544072_0_0_1"/>
<dbReference type="PANTHER" id="PTHR32285">
    <property type="entry name" value="PROTEIN TRICHOME BIREFRINGENCE-LIKE 9-RELATED"/>
    <property type="match status" value="1"/>
</dbReference>
<feature type="region of interest" description="Disordered" evidence="1">
    <location>
        <begin position="90"/>
        <end position="114"/>
    </location>
</feature>